<comment type="caution">
    <text evidence="1">The sequence shown here is derived from an EMBL/GenBank/DDBJ whole genome shotgun (WGS) entry which is preliminary data.</text>
</comment>
<dbReference type="Pfam" id="PF11390">
    <property type="entry name" value="FdsD"/>
    <property type="match status" value="1"/>
</dbReference>
<proteinExistence type="predicted"/>
<keyword evidence="2" id="KW-1185">Reference proteome</keyword>
<evidence type="ECO:0000313" key="1">
    <source>
        <dbReference type="EMBL" id="PZM09541.1"/>
    </source>
</evidence>
<dbReference type="RefSeq" id="WP_111162922.1">
    <property type="nucleotide sequence ID" value="NZ_PCDP01000059.1"/>
</dbReference>
<gene>
    <name evidence="1" type="ORF">CPY51_24960</name>
</gene>
<organism evidence="1 2">
    <name type="scientific">Rhizobium tubonense</name>
    <dbReference type="NCBI Taxonomy" id="484088"/>
    <lineage>
        <taxon>Bacteria</taxon>
        <taxon>Pseudomonadati</taxon>
        <taxon>Pseudomonadota</taxon>
        <taxon>Alphaproteobacteria</taxon>
        <taxon>Hyphomicrobiales</taxon>
        <taxon>Rhizobiaceae</taxon>
        <taxon>Rhizobium/Agrobacterium group</taxon>
        <taxon>Rhizobium</taxon>
    </lineage>
</organism>
<name>A0A2W4C9B6_9HYPH</name>
<dbReference type="Proteomes" id="UP000248925">
    <property type="component" value="Unassembled WGS sequence"/>
</dbReference>
<dbReference type="AlphaFoldDB" id="A0A2W4C9B6"/>
<reference evidence="1 2" key="1">
    <citation type="journal article" date="2018" name="Sci. Rep.">
        <title>Rhizobium tumorigenes sp. nov., a novel plant tumorigenic bacterium isolated from cane gall tumors on thornless blackberry.</title>
        <authorList>
            <person name="Kuzmanovi N."/>
            <person name="Smalla K."/>
            <person name="Gronow S."/>
            <person name="PuBawska J."/>
        </authorList>
    </citation>
    <scope>NUCLEOTIDE SEQUENCE [LARGE SCALE GENOMIC DNA]</scope>
    <source>
        <strain evidence="1 2">CCBAU 85046</strain>
    </source>
</reference>
<sequence length="82" mass="8998">MSHDKIEAKLIYMANQIAGFFKTQPADEAVAGVAMHINKFWEPRMRRQLFALIDGGEPGLSPLVLDAAPLIRRPEPAGASQP</sequence>
<dbReference type="OrthoDB" id="7409377at2"/>
<accession>A0A2W4C9B6</accession>
<evidence type="ECO:0000313" key="2">
    <source>
        <dbReference type="Proteomes" id="UP000248925"/>
    </source>
</evidence>
<dbReference type="InterPro" id="IPR021074">
    <property type="entry name" value="Formate_DH_dsu"/>
</dbReference>
<protein>
    <submittedName>
        <fullName evidence="1">Formate dehydrogenase</fullName>
    </submittedName>
</protein>
<dbReference type="EMBL" id="PCDP01000059">
    <property type="protein sequence ID" value="PZM09541.1"/>
    <property type="molecule type" value="Genomic_DNA"/>
</dbReference>